<organism evidence="1 2">
    <name type="scientific">Rhodanobacter denitrificans</name>
    <dbReference type="NCBI Taxonomy" id="666685"/>
    <lineage>
        <taxon>Bacteria</taxon>
        <taxon>Pseudomonadati</taxon>
        <taxon>Pseudomonadota</taxon>
        <taxon>Gammaproteobacteria</taxon>
        <taxon>Lysobacterales</taxon>
        <taxon>Rhodanobacteraceae</taxon>
        <taxon>Rhodanobacter</taxon>
    </lineage>
</organism>
<dbReference type="Pfam" id="PF13835">
    <property type="entry name" value="DUF4194"/>
    <property type="match status" value="1"/>
</dbReference>
<dbReference type="InterPro" id="IPR025449">
    <property type="entry name" value="JetB"/>
</dbReference>
<evidence type="ECO:0000313" key="2">
    <source>
        <dbReference type="Proteomes" id="UP000011859"/>
    </source>
</evidence>
<evidence type="ECO:0000313" key="1">
    <source>
        <dbReference type="EMBL" id="AGG90463.1"/>
    </source>
</evidence>
<evidence type="ECO:0008006" key="3">
    <source>
        <dbReference type="Google" id="ProtNLM"/>
    </source>
</evidence>
<dbReference type="HOGENOM" id="CLU_114545_1_0_6"/>
<sequence>MGDEQCLATDHADSVATTIQFDLSTLAITLLKGVVYREGDERLWGSLLNLQVRVRDYVGVLGLDLVLDEAEGYAFLKSRPAPADDDASPQLPRLVVRRPLSFPVSLLLALLRKKLAEFDAGGGNTRLVLTREEIVELVRVFLPDSSNEARLVDQIDAQITKVVELGFLRRLKPASGPVWEVRRILKAYVDAQWLAEFDARLAAYQAQLSGTTAMDDAK</sequence>
<dbReference type="eggNOG" id="ENOG5031GHU">
    <property type="taxonomic scope" value="Bacteria"/>
</dbReference>
<dbReference type="RefSeq" id="WP_007509628.1">
    <property type="nucleotide sequence ID" value="NC_020541.1"/>
</dbReference>
<dbReference type="PATRIC" id="fig|666685.9.peg.1315"/>
<dbReference type="Proteomes" id="UP000011859">
    <property type="component" value="Chromosome"/>
</dbReference>
<dbReference type="KEGG" id="rhd:R2APBS1_3400"/>
<gene>
    <name evidence="1" type="ORF">R2APBS1_3400</name>
</gene>
<accession>M4NLD9</accession>
<protein>
    <recommendedName>
        <fullName evidence="3">DUF4194 domain-containing protein</fullName>
    </recommendedName>
</protein>
<name>I4WW23_9GAMM</name>
<dbReference type="OrthoDB" id="5295172at2"/>
<keyword evidence="2" id="KW-1185">Reference proteome</keyword>
<reference evidence="1 2" key="1">
    <citation type="submission" date="2012-04" db="EMBL/GenBank/DDBJ databases">
        <title>Complete genome of Rhodanobacter sp. 2APBS1.</title>
        <authorList>
            <consortium name="US DOE Joint Genome Institute"/>
            <person name="Huntemann M."/>
            <person name="Wei C.-L."/>
            <person name="Han J."/>
            <person name="Detter J.C."/>
            <person name="Han C."/>
            <person name="Tapia R."/>
            <person name="Munk A.C.C."/>
            <person name="Chen A."/>
            <person name="Krypides N."/>
            <person name="Mavromatis K."/>
            <person name="Markowitz V."/>
            <person name="Szeto E."/>
            <person name="Ivanova N."/>
            <person name="Mikhailova N."/>
            <person name="Ovchinnikova G."/>
            <person name="Pagani I."/>
            <person name="Pati A."/>
            <person name="Goodwin L."/>
            <person name="Peters L."/>
            <person name="Pitluck S."/>
            <person name="Woyke T."/>
            <person name="Prakash O."/>
            <person name="Elkins J."/>
            <person name="Brown S."/>
            <person name="Palumbo A."/>
            <person name="Hemme C."/>
            <person name="Zhou J."/>
            <person name="Watson D."/>
            <person name="Jardine P."/>
            <person name="Kostka J."/>
            <person name="Green S."/>
        </authorList>
    </citation>
    <scope>NUCLEOTIDE SEQUENCE [LARGE SCALE GENOMIC DNA]</scope>
    <source>
        <strain evidence="1 2">2APBS1</strain>
    </source>
</reference>
<proteinExistence type="predicted"/>
<accession>I4WW23</accession>
<dbReference type="STRING" id="666685.R2APBS1_3400"/>
<dbReference type="AlphaFoldDB" id="I4WW23"/>
<dbReference type="EMBL" id="CP003470">
    <property type="protein sequence ID" value="AGG90463.1"/>
    <property type="molecule type" value="Genomic_DNA"/>
</dbReference>